<dbReference type="EMBL" id="JAABOP010000008">
    <property type="protein sequence ID" value="NER11770.1"/>
    <property type="molecule type" value="Genomic_DNA"/>
</dbReference>
<proteinExistence type="predicted"/>
<organism evidence="2 3">
    <name type="scientific">Muriicola jejuensis</name>
    <dbReference type="NCBI Taxonomy" id="504488"/>
    <lineage>
        <taxon>Bacteria</taxon>
        <taxon>Pseudomonadati</taxon>
        <taxon>Bacteroidota</taxon>
        <taxon>Flavobacteriia</taxon>
        <taxon>Flavobacteriales</taxon>
        <taxon>Flavobacteriaceae</taxon>
        <taxon>Muriicola</taxon>
    </lineage>
</organism>
<evidence type="ECO:0000313" key="3">
    <source>
        <dbReference type="Proteomes" id="UP000468443"/>
    </source>
</evidence>
<keyword evidence="1" id="KW-0812">Transmembrane</keyword>
<evidence type="ECO:0000313" key="2">
    <source>
        <dbReference type="EMBL" id="NER11770.1"/>
    </source>
</evidence>
<keyword evidence="3" id="KW-1185">Reference proteome</keyword>
<keyword evidence="1" id="KW-1133">Transmembrane helix</keyword>
<name>A0A6P0UH28_9FLAO</name>
<dbReference type="Pfam" id="PF06197">
    <property type="entry name" value="DUF998"/>
    <property type="match status" value="1"/>
</dbReference>
<dbReference type="InterPro" id="IPR009339">
    <property type="entry name" value="DUF998"/>
</dbReference>
<gene>
    <name evidence="2" type="ORF">GWK09_14660</name>
</gene>
<dbReference type="AlphaFoldDB" id="A0A6P0UH28"/>
<feature type="transmembrane region" description="Helical" evidence="1">
    <location>
        <begin position="156"/>
        <end position="175"/>
    </location>
</feature>
<evidence type="ECO:0000256" key="1">
    <source>
        <dbReference type="SAM" id="Phobius"/>
    </source>
</evidence>
<accession>A0A6P0UH28</accession>
<dbReference type="Proteomes" id="UP000468443">
    <property type="component" value="Unassembled WGS sequence"/>
</dbReference>
<reference evidence="2 3" key="1">
    <citation type="submission" date="2020-01" db="EMBL/GenBank/DDBJ databases">
        <title>Muriicola jejuensis KCTC 22299.</title>
        <authorList>
            <person name="Wang G."/>
        </authorList>
    </citation>
    <scope>NUCLEOTIDE SEQUENCE [LARGE SCALE GENOMIC DNA]</scope>
    <source>
        <strain evidence="2 3">KCTC 22299</strain>
    </source>
</reference>
<feature type="transmembrane region" description="Helical" evidence="1">
    <location>
        <begin position="84"/>
        <end position="103"/>
    </location>
</feature>
<feature type="transmembrane region" description="Helical" evidence="1">
    <location>
        <begin position="48"/>
        <end position="72"/>
    </location>
</feature>
<feature type="transmembrane region" description="Helical" evidence="1">
    <location>
        <begin position="5"/>
        <end position="28"/>
    </location>
</feature>
<protein>
    <submittedName>
        <fullName evidence="2">DUF998 domain-containing protein</fullName>
    </submittedName>
</protein>
<feature type="transmembrane region" description="Helical" evidence="1">
    <location>
        <begin position="123"/>
        <end position="144"/>
    </location>
</feature>
<sequence>MKNKLVFFTGILGAFLFVITSLIGGFLIDGYDIFKQFISETYAIDTKYGLILRLFGFIPSGILLTIFCFRALHHFKASKWSRIGFYGIGIFYGVATIVVSIFPCDSGCNRELINPSTSQLIHNLTGLLTYIIVPSSIVLTGFGARSIGYNSFSVQSFALGSIGFFFVVVLITYTYSDYVGLLQRTVESTFILWIVLCALKVKNPKASR</sequence>
<feature type="transmembrane region" description="Helical" evidence="1">
    <location>
        <begin position="181"/>
        <end position="199"/>
    </location>
</feature>
<comment type="caution">
    <text evidence="2">The sequence shown here is derived from an EMBL/GenBank/DDBJ whole genome shotgun (WGS) entry which is preliminary data.</text>
</comment>
<dbReference type="RefSeq" id="WP_163694226.1">
    <property type="nucleotide sequence ID" value="NZ_JAABOP010000008.1"/>
</dbReference>
<keyword evidence="1" id="KW-0472">Membrane</keyword>